<evidence type="ECO:0000256" key="1">
    <source>
        <dbReference type="ARBA" id="ARBA00001933"/>
    </source>
</evidence>
<protein>
    <recommendedName>
        <fullName evidence="3">cysteine desulfurase</fullName>
        <ecNumber evidence="3">2.8.1.7</ecNumber>
    </recommendedName>
</protein>
<name>A0A328C4J5_9DELT</name>
<dbReference type="Gene3D" id="3.90.1150.10">
    <property type="entry name" value="Aspartate Aminotransferase, domain 1"/>
    <property type="match status" value="1"/>
</dbReference>
<evidence type="ECO:0000256" key="10">
    <source>
        <dbReference type="RuleBase" id="RU004504"/>
    </source>
</evidence>
<reference evidence="12 13" key="1">
    <citation type="submission" date="2018-05" db="EMBL/GenBank/DDBJ databases">
        <title>Lujinxingia marina gen. nov. sp. nov., a new facultative anaerobic member of the class Deltaproteobacteria, and proposal of Lujinxingaceae fam. nov.</title>
        <authorList>
            <person name="Li C.-M."/>
        </authorList>
    </citation>
    <scope>NUCLEOTIDE SEQUENCE [LARGE SCALE GENOMIC DNA]</scope>
    <source>
        <strain evidence="12 13">B210</strain>
    </source>
</reference>
<evidence type="ECO:0000313" key="13">
    <source>
        <dbReference type="Proteomes" id="UP000249169"/>
    </source>
</evidence>
<dbReference type="PANTHER" id="PTHR11601:SF34">
    <property type="entry name" value="CYSTEINE DESULFURASE"/>
    <property type="match status" value="1"/>
</dbReference>
<keyword evidence="5" id="KW-0479">Metal-binding</keyword>
<dbReference type="OrthoDB" id="9808002at2"/>
<dbReference type="FunFam" id="3.40.640.10:FF:000084">
    <property type="entry name" value="IscS-like cysteine desulfurase"/>
    <property type="match status" value="1"/>
</dbReference>
<proteinExistence type="inferred from homology"/>
<dbReference type="PANTHER" id="PTHR11601">
    <property type="entry name" value="CYSTEINE DESULFURYLASE FAMILY MEMBER"/>
    <property type="match status" value="1"/>
</dbReference>
<evidence type="ECO:0000256" key="8">
    <source>
        <dbReference type="ARBA" id="ARBA00023014"/>
    </source>
</evidence>
<organism evidence="12 13">
    <name type="scientific">Lujinxingia litoralis</name>
    <dbReference type="NCBI Taxonomy" id="2211119"/>
    <lineage>
        <taxon>Bacteria</taxon>
        <taxon>Deltaproteobacteria</taxon>
        <taxon>Bradymonadales</taxon>
        <taxon>Lujinxingiaceae</taxon>
        <taxon>Lujinxingia</taxon>
    </lineage>
</organism>
<dbReference type="AlphaFoldDB" id="A0A328C4J5"/>
<comment type="similarity">
    <text evidence="2">Belongs to the class-V pyridoxal-phosphate-dependent aminotransferase family. NifS/IscS subfamily.</text>
</comment>
<dbReference type="RefSeq" id="WP_111730763.1">
    <property type="nucleotide sequence ID" value="NZ_QHKO01000008.1"/>
</dbReference>
<comment type="caution">
    <text evidence="12">The sequence shown here is derived from an EMBL/GenBank/DDBJ whole genome shotgun (WGS) entry which is preliminary data.</text>
</comment>
<dbReference type="GO" id="GO:0031071">
    <property type="term" value="F:cysteine desulfurase activity"/>
    <property type="evidence" value="ECO:0007669"/>
    <property type="project" value="UniProtKB-EC"/>
</dbReference>
<dbReference type="Proteomes" id="UP000249169">
    <property type="component" value="Unassembled WGS sequence"/>
</dbReference>
<dbReference type="InterPro" id="IPR015424">
    <property type="entry name" value="PyrdxlP-dep_Trfase"/>
</dbReference>
<dbReference type="Gene3D" id="3.40.640.10">
    <property type="entry name" value="Type I PLP-dependent aspartate aminotransferase-like (Major domain)"/>
    <property type="match status" value="1"/>
</dbReference>
<dbReference type="PROSITE" id="PS00595">
    <property type="entry name" value="AA_TRANSFER_CLASS_5"/>
    <property type="match status" value="1"/>
</dbReference>
<dbReference type="InterPro" id="IPR020578">
    <property type="entry name" value="Aminotrans_V_PyrdxlP_BS"/>
</dbReference>
<keyword evidence="6" id="KW-0663">Pyridoxal phosphate</keyword>
<comment type="cofactor">
    <cofactor evidence="1 10">
        <name>pyridoxal 5'-phosphate</name>
        <dbReference type="ChEBI" id="CHEBI:597326"/>
    </cofactor>
</comment>
<dbReference type="InterPro" id="IPR015422">
    <property type="entry name" value="PyrdxlP-dep_Trfase_small"/>
</dbReference>
<keyword evidence="7" id="KW-0408">Iron</keyword>
<evidence type="ECO:0000256" key="4">
    <source>
        <dbReference type="ARBA" id="ARBA00022679"/>
    </source>
</evidence>
<evidence type="ECO:0000256" key="2">
    <source>
        <dbReference type="ARBA" id="ARBA00006490"/>
    </source>
</evidence>
<evidence type="ECO:0000259" key="11">
    <source>
        <dbReference type="Pfam" id="PF00266"/>
    </source>
</evidence>
<accession>A0A328C4J5</accession>
<evidence type="ECO:0000256" key="5">
    <source>
        <dbReference type="ARBA" id="ARBA00022723"/>
    </source>
</evidence>
<evidence type="ECO:0000256" key="6">
    <source>
        <dbReference type="ARBA" id="ARBA00022898"/>
    </source>
</evidence>
<dbReference type="GO" id="GO:0051536">
    <property type="term" value="F:iron-sulfur cluster binding"/>
    <property type="evidence" value="ECO:0007669"/>
    <property type="project" value="UniProtKB-KW"/>
</dbReference>
<evidence type="ECO:0000256" key="9">
    <source>
        <dbReference type="ARBA" id="ARBA00050776"/>
    </source>
</evidence>
<dbReference type="GO" id="GO:0046872">
    <property type="term" value="F:metal ion binding"/>
    <property type="evidence" value="ECO:0007669"/>
    <property type="project" value="UniProtKB-KW"/>
</dbReference>
<dbReference type="InterPro" id="IPR016454">
    <property type="entry name" value="Cysteine_dSase"/>
</dbReference>
<keyword evidence="4" id="KW-0808">Transferase</keyword>
<feature type="domain" description="Aminotransferase class V" evidence="11">
    <location>
        <begin position="10"/>
        <end position="367"/>
    </location>
</feature>
<dbReference type="EMBL" id="QHKO01000008">
    <property type="protein sequence ID" value="RAL20671.1"/>
    <property type="molecule type" value="Genomic_DNA"/>
</dbReference>
<dbReference type="EC" id="2.8.1.7" evidence="3"/>
<sequence>MHDALERPLYLDHNATTPLREEVIDAMLPYLREHWGNPSSGHVYGRRAKQAVEEARAQVAGLLGASPDEIVFTSGGTEANHLAIWGAVTRPGAGARIVTSCVEHPAVARPLAVLEEEGAEVHRLGVDALGQVCPQQAREALKGGAELLTVMHANNETGVLQPIGELAEYAHRAGALVHSDAAQSVGKVAVDVNALGVDLLSVAGHKLYAPKGVGALYVRRGVALRALMVGAGHEGGLRPGTENVASIVGLGEACARAQDDLEHEAMRQRRLRDTLFELLCRELPGVRLNGHPQERLPNTLSVRFDGVSGDALLAATPEVAASTGSACHQGQTRASAVILAMGVPAAQAAGTLRLSLGRATTAEEVERAARALITGWKRCAAPRG</sequence>
<evidence type="ECO:0000256" key="7">
    <source>
        <dbReference type="ARBA" id="ARBA00023004"/>
    </source>
</evidence>
<comment type="catalytic activity">
    <reaction evidence="9">
        <text>(sulfur carrier)-H + L-cysteine = (sulfur carrier)-SH + L-alanine</text>
        <dbReference type="Rhea" id="RHEA:43892"/>
        <dbReference type="Rhea" id="RHEA-COMP:14737"/>
        <dbReference type="Rhea" id="RHEA-COMP:14739"/>
        <dbReference type="ChEBI" id="CHEBI:29917"/>
        <dbReference type="ChEBI" id="CHEBI:35235"/>
        <dbReference type="ChEBI" id="CHEBI:57972"/>
        <dbReference type="ChEBI" id="CHEBI:64428"/>
        <dbReference type="EC" id="2.8.1.7"/>
    </reaction>
</comment>
<gene>
    <name evidence="12" type="ORF">DL240_15245</name>
</gene>
<evidence type="ECO:0000313" key="12">
    <source>
        <dbReference type="EMBL" id="RAL20671.1"/>
    </source>
</evidence>
<dbReference type="InterPro" id="IPR000192">
    <property type="entry name" value="Aminotrans_V_dom"/>
</dbReference>
<dbReference type="InterPro" id="IPR015421">
    <property type="entry name" value="PyrdxlP-dep_Trfase_major"/>
</dbReference>
<dbReference type="Pfam" id="PF00266">
    <property type="entry name" value="Aminotran_5"/>
    <property type="match status" value="1"/>
</dbReference>
<keyword evidence="8" id="KW-0411">Iron-sulfur</keyword>
<dbReference type="PIRSF" id="PIRSF005572">
    <property type="entry name" value="NifS"/>
    <property type="match status" value="1"/>
</dbReference>
<evidence type="ECO:0000256" key="3">
    <source>
        <dbReference type="ARBA" id="ARBA00012239"/>
    </source>
</evidence>
<dbReference type="SUPFAM" id="SSF53383">
    <property type="entry name" value="PLP-dependent transferases"/>
    <property type="match status" value="1"/>
</dbReference>
<keyword evidence="13" id="KW-1185">Reference proteome</keyword>